<dbReference type="PANTHER" id="PTHR43685">
    <property type="entry name" value="GLYCOSYLTRANSFERASE"/>
    <property type="match status" value="1"/>
</dbReference>
<evidence type="ECO:0000313" key="2">
    <source>
        <dbReference type="EMBL" id="RXZ51006.1"/>
    </source>
</evidence>
<keyword evidence="2" id="KW-0808">Transferase</keyword>
<name>A0A4Q2JV12_9MICO</name>
<protein>
    <submittedName>
        <fullName evidence="2">Glycosyltransferase</fullName>
    </submittedName>
</protein>
<dbReference type="SUPFAM" id="SSF53448">
    <property type="entry name" value="Nucleotide-diphospho-sugar transferases"/>
    <property type="match status" value="1"/>
</dbReference>
<dbReference type="RefSeq" id="WP_129230638.1">
    <property type="nucleotide sequence ID" value="NZ_SDPO01000001.1"/>
</dbReference>
<gene>
    <name evidence="2" type="ORF">ESP57_04260</name>
</gene>
<accession>A0A4Q2JV12</accession>
<comment type="caution">
    <text evidence="2">The sequence shown here is derived from an EMBL/GenBank/DDBJ whole genome shotgun (WGS) entry which is preliminary data.</text>
</comment>
<proteinExistence type="predicted"/>
<sequence length="330" mass="37629">MNARVAVVVRTKDRPLLLRRALRSILAQSHDDYVVVVVNDGGDESDFASVLDEFRPLLGERLHPVRHARSLGRWPSATAGVDAVDSEFIVIHDDDDTWGPDFLATTVAHLDAHAESAGVSVRTTIIWESIEGDRITELGRDVFHPSMTDLLLADHLYKNRFVPISFLYRRSLYRELGGFNEELQVVGDWEFHIRALTAARIDFLPDEGLAFWHQRPGTVGAAGNSVIDLDHLHDRYDRLVRDERLVAYVREYGSGLPLYLTHLLHEQRRLAVDETRAAMRDELHAQLGPLRDQIDRLQAIADDGFIPILRRKYWALRRRLSGTRTPDPQN</sequence>
<dbReference type="InterPro" id="IPR050834">
    <property type="entry name" value="Glycosyltransf_2"/>
</dbReference>
<dbReference type="EMBL" id="SDPO01000001">
    <property type="protein sequence ID" value="RXZ51006.1"/>
    <property type="molecule type" value="Genomic_DNA"/>
</dbReference>
<keyword evidence="3" id="KW-1185">Reference proteome</keyword>
<dbReference type="Pfam" id="PF00535">
    <property type="entry name" value="Glycos_transf_2"/>
    <property type="match status" value="1"/>
</dbReference>
<dbReference type="Proteomes" id="UP000292935">
    <property type="component" value="Unassembled WGS sequence"/>
</dbReference>
<dbReference type="AlphaFoldDB" id="A0A4Q2JV12"/>
<reference evidence="2 3" key="1">
    <citation type="submission" date="2019-01" db="EMBL/GenBank/DDBJ databases">
        <authorList>
            <person name="Li J."/>
        </authorList>
    </citation>
    <scope>NUCLEOTIDE SEQUENCE [LARGE SCALE GENOMIC DNA]</scope>
    <source>
        <strain evidence="2 3">CCUG 35506</strain>
    </source>
</reference>
<evidence type="ECO:0000259" key="1">
    <source>
        <dbReference type="Pfam" id="PF00535"/>
    </source>
</evidence>
<dbReference type="GO" id="GO:0016740">
    <property type="term" value="F:transferase activity"/>
    <property type="evidence" value="ECO:0007669"/>
    <property type="project" value="UniProtKB-KW"/>
</dbReference>
<dbReference type="InterPro" id="IPR001173">
    <property type="entry name" value="Glyco_trans_2-like"/>
</dbReference>
<dbReference type="PANTHER" id="PTHR43685:SF2">
    <property type="entry name" value="GLYCOSYLTRANSFERASE 2-LIKE DOMAIN-CONTAINING PROTEIN"/>
    <property type="match status" value="1"/>
</dbReference>
<dbReference type="OrthoDB" id="153025at2"/>
<dbReference type="Gene3D" id="3.90.550.10">
    <property type="entry name" value="Spore Coat Polysaccharide Biosynthesis Protein SpsA, Chain A"/>
    <property type="match status" value="1"/>
</dbReference>
<dbReference type="InterPro" id="IPR029044">
    <property type="entry name" value="Nucleotide-diphossugar_trans"/>
</dbReference>
<feature type="domain" description="Glycosyltransferase 2-like" evidence="1">
    <location>
        <begin position="7"/>
        <end position="176"/>
    </location>
</feature>
<evidence type="ECO:0000313" key="3">
    <source>
        <dbReference type="Proteomes" id="UP000292935"/>
    </source>
</evidence>
<organism evidence="2 3">
    <name type="scientific">Agromyces fucosus</name>
    <dbReference type="NCBI Taxonomy" id="41985"/>
    <lineage>
        <taxon>Bacteria</taxon>
        <taxon>Bacillati</taxon>
        <taxon>Actinomycetota</taxon>
        <taxon>Actinomycetes</taxon>
        <taxon>Micrococcales</taxon>
        <taxon>Microbacteriaceae</taxon>
        <taxon>Agromyces</taxon>
    </lineage>
</organism>